<keyword evidence="3" id="KW-1185">Reference proteome</keyword>
<evidence type="ECO:0000313" key="3">
    <source>
        <dbReference type="Proteomes" id="UP000626092"/>
    </source>
</evidence>
<proteinExistence type="predicted"/>
<dbReference type="Proteomes" id="UP000626092">
    <property type="component" value="Unassembled WGS sequence"/>
</dbReference>
<gene>
    <name evidence="2" type="ORF">RHSIM_Rhsim01G0085200</name>
</gene>
<name>A0A834LYI9_RHOSS</name>
<dbReference type="AlphaFoldDB" id="A0A834LYI9"/>
<evidence type="ECO:0000313" key="2">
    <source>
        <dbReference type="EMBL" id="KAF7152805.1"/>
    </source>
</evidence>
<protein>
    <submittedName>
        <fullName evidence="2">Uncharacterized protein</fullName>
    </submittedName>
</protein>
<feature type="compositionally biased region" description="Polar residues" evidence="1">
    <location>
        <begin position="86"/>
        <end position="95"/>
    </location>
</feature>
<feature type="compositionally biased region" description="Basic and acidic residues" evidence="1">
    <location>
        <begin position="192"/>
        <end position="207"/>
    </location>
</feature>
<evidence type="ECO:0000256" key="1">
    <source>
        <dbReference type="SAM" id="MobiDB-lite"/>
    </source>
</evidence>
<comment type="caution">
    <text evidence="2">The sequence shown here is derived from an EMBL/GenBank/DDBJ whole genome shotgun (WGS) entry which is preliminary data.</text>
</comment>
<feature type="region of interest" description="Disordered" evidence="1">
    <location>
        <begin position="173"/>
        <end position="207"/>
    </location>
</feature>
<feature type="region of interest" description="Disordered" evidence="1">
    <location>
        <begin position="86"/>
        <end position="106"/>
    </location>
</feature>
<dbReference type="OrthoDB" id="1815554at2759"/>
<reference evidence="2" key="1">
    <citation type="submission" date="2019-11" db="EMBL/GenBank/DDBJ databases">
        <authorList>
            <person name="Liu Y."/>
            <person name="Hou J."/>
            <person name="Li T.-Q."/>
            <person name="Guan C.-H."/>
            <person name="Wu X."/>
            <person name="Wu H.-Z."/>
            <person name="Ling F."/>
            <person name="Zhang R."/>
            <person name="Shi X.-G."/>
            <person name="Ren J.-P."/>
            <person name="Chen E.-F."/>
            <person name="Sun J.-M."/>
        </authorList>
    </citation>
    <scope>NUCLEOTIDE SEQUENCE</scope>
    <source>
        <strain evidence="2">Adult_tree_wgs_1</strain>
        <tissue evidence="2">Leaves</tissue>
    </source>
</reference>
<feature type="region of interest" description="Disordered" evidence="1">
    <location>
        <begin position="1"/>
        <end position="38"/>
    </location>
</feature>
<accession>A0A834LYI9</accession>
<dbReference type="EMBL" id="WJXA01000001">
    <property type="protein sequence ID" value="KAF7152805.1"/>
    <property type="molecule type" value="Genomic_DNA"/>
</dbReference>
<organism evidence="2 3">
    <name type="scientific">Rhododendron simsii</name>
    <name type="common">Sims's rhododendron</name>
    <dbReference type="NCBI Taxonomy" id="118357"/>
    <lineage>
        <taxon>Eukaryota</taxon>
        <taxon>Viridiplantae</taxon>
        <taxon>Streptophyta</taxon>
        <taxon>Embryophyta</taxon>
        <taxon>Tracheophyta</taxon>
        <taxon>Spermatophyta</taxon>
        <taxon>Magnoliopsida</taxon>
        <taxon>eudicotyledons</taxon>
        <taxon>Gunneridae</taxon>
        <taxon>Pentapetalae</taxon>
        <taxon>asterids</taxon>
        <taxon>Ericales</taxon>
        <taxon>Ericaceae</taxon>
        <taxon>Ericoideae</taxon>
        <taxon>Rhodoreae</taxon>
        <taxon>Rhododendron</taxon>
    </lineage>
</organism>
<sequence length="207" mass="23562">MEGSTQVVDQQRVLRDSRGGRQWQTSRQGRRKLVEEGSRDDQQCGFLGVFFFCGSDTKKEPIFLYKLVNERSKDFKDLRWPIESGSSPNNLVSERSNTHREPPLPQVDFGKLITRFKLSRKTSFCKFGKWKTPSGKFPDNSVDDRSRAVKDVKFDKESGLIATKRGIFELVPDDQLDRNGGGDDGQWSAQDDGLRPIDGGGDRLMQR</sequence>